<protein>
    <recommendedName>
        <fullName evidence="3">Secreted protein</fullName>
    </recommendedName>
</protein>
<evidence type="ECO:0000313" key="2">
    <source>
        <dbReference type="Proteomes" id="UP001157156"/>
    </source>
</evidence>
<dbReference type="EMBL" id="BSPV01000006">
    <property type="protein sequence ID" value="GLT15171.1"/>
    <property type="molecule type" value="Genomic_DNA"/>
</dbReference>
<name>A0ABQ6EQ97_9VIBR</name>
<reference evidence="2" key="1">
    <citation type="journal article" date="2019" name="Int. J. Syst. Evol. Microbiol.">
        <title>The Global Catalogue of Microorganisms (GCM) 10K type strain sequencing project: providing services to taxonomists for standard genome sequencing and annotation.</title>
        <authorList>
            <consortium name="The Broad Institute Genomics Platform"/>
            <consortium name="The Broad Institute Genome Sequencing Center for Infectious Disease"/>
            <person name="Wu L."/>
            <person name="Ma J."/>
        </authorList>
    </citation>
    <scope>NUCLEOTIDE SEQUENCE [LARGE SCALE GENOMIC DNA]</scope>
    <source>
        <strain evidence="2">NBRC 111146</strain>
    </source>
</reference>
<accession>A0ABQ6EQ97</accession>
<proteinExistence type="predicted"/>
<keyword evidence="2" id="KW-1185">Reference proteome</keyword>
<evidence type="ECO:0008006" key="3">
    <source>
        <dbReference type="Google" id="ProtNLM"/>
    </source>
</evidence>
<dbReference type="Proteomes" id="UP001157156">
    <property type="component" value="Unassembled WGS sequence"/>
</dbReference>
<comment type="caution">
    <text evidence="1">The sequence shown here is derived from an EMBL/GenBank/DDBJ whole genome shotgun (WGS) entry which is preliminary data.</text>
</comment>
<sequence length="63" mass="6782">MSCALARTVFIAVSTSVCKITPSFTIATTWLRGWGADSVAEAVNRLIIPSNAGIHVFIIFDIQ</sequence>
<gene>
    <name evidence="1" type="ORF">GCM10007931_21460</name>
</gene>
<organism evidence="1 2">
    <name type="scientific">Vibrio algivorus</name>
    <dbReference type="NCBI Taxonomy" id="1667024"/>
    <lineage>
        <taxon>Bacteria</taxon>
        <taxon>Pseudomonadati</taxon>
        <taxon>Pseudomonadota</taxon>
        <taxon>Gammaproteobacteria</taxon>
        <taxon>Vibrionales</taxon>
        <taxon>Vibrionaceae</taxon>
        <taxon>Vibrio</taxon>
    </lineage>
</organism>
<evidence type="ECO:0000313" key="1">
    <source>
        <dbReference type="EMBL" id="GLT15171.1"/>
    </source>
</evidence>